<dbReference type="RefSeq" id="XP_017777197.1">
    <property type="nucleotide sequence ID" value="XM_017921708.1"/>
</dbReference>
<dbReference type="PROSITE" id="PS50003">
    <property type="entry name" value="PH_DOMAIN"/>
    <property type="match status" value="1"/>
</dbReference>
<proteinExistence type="predicted"/>
<dbReference type="Pfam" id="PF25541">
    <property type="entry name" value="TBCA_PH"/>
    <property type="match status" value="1"/>
</dbReference>
<dbReference type="Gene3D" id="2.30.29.30">
    <property type="entry name" value="Pleckstrin-homology domain (PH domain)/Phosphotyrosine-binding domain (PTB)"/>
    <property type="match status" value="1"/>
</dbReference>
<evidence type="ECO:0000313" key="5">
    <source>
        <dbReference type="RefSeq" id="XP_017777197.1"/>
    </source>
</evidence>
<feature type="region of interest" description="Disordered" evidence="2">
    <location>
        <begin position="444"/>
        <end position="466"/>
    </location>
</feature>
<feature type="compositionally biased region" description="Pro residues" evidence="2">
    <location>
        <begin position="1084"/>
        <end position="1095"/>
    </location>
</feature>
<dbReference type="Proteomes" id="UP000695000">
    <property type="component" value="Unplaced"/>
</dbReference>
<gene>
    <name evidence="5" type="primary">LOC108563122</name>
</gene>
<feature type="compositionally biased region" description="Polar residues" evidence="2">
    <location>
        <begin position="2186"/>
        <end position="2196"/>
    </location>
</feature>
<dbReference type="InterPro" id="IPR011993">
    <property type="entry name" value="PH-like_dom_sf"/>
</dbReference>
<feature type="region of interest" description="Disordered" evidence="2">
    <location>
        <begin position="2371"/>
        <end position="2391"/>
    </location>
</feature>
<dbReference type="CDD" id="cd13248">
    <property type="entry name" value="PH_PEPP1_2_3"/>
    <property type="match status" value="1"/>
</dbReference>
<keyword evidence="4" id="KW-1185">Reference proteome</keyword>
<dbReference type="InterPro" id="IPR001849">
    <property type="entry name" value="PH_domain"/>
</dbReference>
<feature type="region of interest" description="Disordered" evidence="2">
    <location>
        <begin position="1010"/>
        <end position="1053"/>
    </location>
</feature>
<feature type="compositionally biased region" description="Polar residues" evidence="2">
    <location>
        <begin position="803"/>
        <end position="812"/>
    </location>
</feature>
<feature type="compositionally biased region" description="Low complexity" evidence="2">
    <location>
        <begin position="139"/>
        <end position="150"/>
    </location>
</feature>
<dbReference type="InterPro" id="IPR057971">
    <property type="entry name" value="PKHA4-7_TBCA"/>
</dbReference>
<feature type="compositionally biased region" description="Polar residues" evidence="2">
    <location>
        <begin position="1702"/>
        <end position="1716"/>
    </location>
</feature>
<feature type="region of interest" description="Disordered" evidence="2">
    <location>
        <begin position="544"/>
        <end position="568"/>
    </location>
</feature>
<feature type="compositionally biased region" description="Basic and acidic residues" evidence="2">
    <location>
        <begin position="642"/>
        <end position="660"/>
    </location>
</feature>
<protein>
    <submittedName>
        <fullName evidence="5">Uncharacterized protein LOC108563122 isoform X1</fullName>
    </submittedName>
</protein>
<feature type="region of interest" description="Disordered" evidence="2">
    <location>
        <begin position="592"/>
        <end position="677"/>
    </location>
</feature>
<dbReference type="PANTHER" id="PTHR12752:SF9">
    <property type="entry name" value="KRAMER, ISOFORM I"/>
    <property type="match status" value="1"/>
</dbReference>
<evidence type="ECO:0000256" key="2">
    <source>
        <dbReference type="SAM" id="MobiDB-lite"/>
    </source>
</evidence>
<feature type="compositionally biased region" description="Polar residues" evidence="2">
    <location>
        <begin position="167"/>
        <end position="177"/>
    </location>
</feature>
<keyword evidence="1" id="KW-0175">Coiled coil</keyword>
<organism evidence="4 5">
    <name type="scientific">Nicrophorus vespilloides</name>
    <name type="common">Boreal carrion beetle</name>
    <dbReference type="NCBI Taxonomy" id="110193"/>
    <lineage>
        <taxon>Eukaryota</taxon>
        <taxon>Metazoa</taxon>
        <taxon>Ecdysozoa</taxon>
        <taxon>Arthropoda</taxon>
        <taxon>Hexapoda</taxon>
        <taxon>Insecta</taxon>
        <taxon>Pterygota</taxon>
        <taxon>Neoptera</taxon>
        <taxon>Endopterygota</taxon>
        <taxon>Coleoptera</taxon>
        <taxon>Polyphaga</taxon>
        <taxon>Staphyliniformia</taxon>
        <taxon>Silphidae</taxon>
        <taxon>Nicrophorinae</taxon>
        <taxon>Nicrophorus</taxon>
    </lineage>
</organism>
<feature type="region of interest" description="Disordered" evidence="2">
    <location>
        <begin position="2437"/>
        <end position="2464"/>
    </location>
</feature>
<feature type="region of interest" description="Disordered" evidence="2">
    <location>
        <begin position="760"/>
        <end position="835"/>
    </location>
</feature>
<feature type="domain" description="PH" evidence="3">
    <location>
        <begin position="207"/>
        <end position="306"/>
    </location>
</feature>
<reference evidence="5" key="1">
    <citation type="submission" date="2025-08" db="UniProtKB">
        <authorList>
            <consortium name="RefSeq"/>
        </authorList>
    </citation>
    <scope>IDENTIFICATION</scope>
    <source>
        <tissue evidence="5">Whole Larva</tissue>
    </source>
</reference>
<feature type="compositionally biased region" description="Polar residues" evidence="2">
    <location>
        <begin position="322"/>
        <end position="372"/>
    </location>
</feature>
<feature type="compositionally biased region" description="Polar residues" evidence="2">
    <location>
        <begin position="1640"/>
        <end position="1657"/>
    </location>
</feature>
<dbReference type="Pfam" id="PF00169">
    <property type="entry name" value="PH"/>
    <property type="match status" value="1"/>
</dbReference>
<feature type="compositionally biased region" description="Basic and acidic residues" evidence="2">
    <location>
        <begin position="1026"/>
        <end position="1042"/>
    </location>
</feature>
<evidence type="ECO:0000313" key="4">
    <source>
        <dbReference type="Proteomes" id="UP000695000"/>
    </source>
</evidence>
<feature type="compositionally biased region" description="Polar residues" evidence="2">
    <location>
        <begin position="1676"/>
        <end position="1686"/>
    </location>
</feature>
<accession>A0ABM1MRJ7</accession>
<evidence type="ECO:0000259" key="3">
    <source>
        <dbReference type="PROSITE" id="PS50003"/>
    </source>
</evidence>
<sequence>MFSCLWHLWDWLDPTSMESKKGAFQNPSLIQSTGNDVPLESIPKHQHNTAPQHLRLLQYGLKIPSNSQHQHQINNQTLQHQHLHQFPQQGHRHPPPQFNTNIHPNPMHQHFNQPSNQQYILYQKTKNQPIYQSNSNQSLHPHNPLNAPNPQIWVPHQPPVHYHQQKTEAQQIPNQNKQPKEPIERKRSQHNSQQLRSPSAKRPLDAPVTLQGWLHKQGSEGLMLWKKRWFVLSEYCLFYYKGPEEEKLLGSILLPSYKVSICSPDDRVNKKFAFKCEHTNMRTYILAADSQELMMQWIRVLNLACLLQTNVDSEVSIMNTSSSTFQSNENSDSGFNQQYNNSRNTPIHMHSSSNTTDQSNPSQDLSQYNQPLYANAPPKPRRLTDGYQSPSPDVLDRYNEPKYVTLQPTYNIQRSVTKSPSVNIYGNQEYTSRNEHMSQHLVQNAERRTPDTYGRSKSHPARGRYPSDYEDIYAEQYMYKRPLSPLAYNNIKKTTPTVTPIQRTYTPVSMLGPKDIQYVPPLRKSPSSVPRPHSADFLEYEVNHPQNTTSVTRQPRPKSSLDINRNTNDNYFYSEENYADKMRKSAQYLPKMPKYPARPENENNFPLMRSNTQPMRQNPPLDYARKESQPARSRSVLSEGSLSKELDVELRTSPQERFRETLSPTQDLYGYTDDRLRDYDPFTRSASARLANIEQRLQGDGRASINKEGERKREESMKRLLEWKQRMLQSPLNRKMNQNIKGGKSELYYKTQENGYTNHKGVADGFIDRRPSNPFPQYNSYSSDDEENVDRSKETMQAGRTLDTLSTETAPYTSIPVLDSQTDTPIKHDTHSTTAKENVDNTFTKPLKLYNKEAPNIAHVSSLRSEYSEKFEQSPVVTEIKSNGALVKSILAEFEKKDPTEDEHIPATPTKDIETVIEENYMTMTPRKSVLDANNSKILDTINLELDENPYVEMTQGINASLLDPNNTLNIDHQPYEMICFSGGQMEPLYMELHHPKKVQVLDSKDSFKKPELPDILLPSQSSKSTKSDSSDADDEASKDLESLDTPSHPRFSLSDTFRPASYYLGASQTVPELQDSSDSELVSPPPIPRSPPPLEDLEGEANNHKFRYSKRNSDQYFNDKHVFLKGSTQSLDVKKRSFLSLNSFKDQDTSSICSANTDPETRFSRLSHNSNSDVELRTQSDYERMLKRRPVSEEFCDELESLNSGFNKTIDSVDLDKYLQELQINNLNASDSKDMRNFIVANTEKQFHDYENLCIMNDNKDNSLLSNISALSPISMHTHSRDNSRDTAISHATANTFQSDNSDRRSIVSSDFIQRGRPESSASTAAEISGFLQNSSRSTPIIRISSSMSTQEIPPIYFSDRDTNVNASLNQPAPYYYSDLSMNTSNTENSSILTLNNQRGAMNGKRDITHIINPIRCNSRLRNSHSPRQKLMDNTFKLAAEARSVSVDFLNLTDKSGHIDKKNIYESDTLKRLKVMDSVSSLQSSPETRNLYPSTTNEKFNSGSMSNDLNVRRTHSLEGLLENVLNETESLQTSQQTEEPDTNTEGSYLWEEDSIWRERLRSASQRHTKSLDDLDCIGDPKKTPKKATRAITRDVTYVNDNIYNMPLQDKQQKYLKEGKGNSSFTIDREKLRQWDLMSSAPSDSQASLQGVNSARVNTEVDAGDRNRTSDPDSQEPASGSVSLNARDTFPRNVPTKRLWPLNSQTMQSKSSTNINRSHESDYSISSRQGFYPSQHDISSESSRKVNWNENVSAGDLLGRTHEELVLLLIQLRRQSTNTCHSIEACYNEIDSIQAQLHLMDAAKRLENLQKLEQIKQHLLELEKQYEKGKPLVNLVDNMVKLGSLYRSPNDKSNQNPYMRDRLEFNQQVQERRLLAEERRDWNRLNPNHTQLQEKVQQLYQLDRLIQEESGTLQSLQQDKEEIERALGGLRLRLTQGYNDPAVIKQARKQQAILENELSRVHLMLAQNSKKLEETVAGNARLEQELLVLKQKLQISRQNRSSPQCSNAGDSLPCVVGTSAMLESDLQKVQQKVGDLQRQRQELCMQVRQLTDRSNNLQQQIKPFSLPNAQSNQALGNKKKMQSLWRETDLDTMNITDHGDSWDSSTPLSTTPLYINTAESDFYNRSLQSDSTSEDTSQNMIPQEKQEIKTVRIVKRESERRQRDREKIVTGKWDPVAEEEEISSLARQKTQSSTNIVVAPPPTANTETDTKEKSPELSPVFQSEAARQIITEMSTSDSPKQVNRRAVPKEKRRHYTAPHNNLIMKSLNQLPTEENTFEKAHARRARDDLDMERALRQRIDAPDVVRSTLSNKELKYNENTIDNLLGTPNKISIPERYIPEQLPEISAEEQEHRLRKVESIKKMLSDTTIINSSTPNLTGEENDENTPGVANKATSKMIEEKKQREHLLQLNQILAKQVMEMSKIVAVKALAKLPLQPQQVTSEDDDQSPVTPLPLYQQRDNFYS</sequence>
<evidence type="ECO:0000256" key="1">
    <source>
        <dbReference type="SAM" id="Coils"/>
    </source>
</evidence>
<feature type="coiled-coil region" evidence="1">
    <location>
        <begin position="1972"/>
        <end position="2060"/>
    </location>
</feature>
<feature type="coiled-coil region" evidence="1">
    <location>
        <begin position="1906"/>
        <end position="1933"/>
    </location>
</feature>
<dbReference type="InterPro" id="IPR040392">
    <property type="entry name" value="PKHA4-7_PH"/>
</dbReference>
<feature type="region of interest" description="Disordered" evidence="2">
    <location>
        <begin position="1072"/>
        <end position="1100"/>
    </location>
</feature>
<feature type="region of interest" description="Disordered" evidence="2">
    <location>
        <begin position="322"/>
        <end position="397"/>
    </location>
</feature>
<feature type="region of interest" description="Disordered" evidence="2">
    <location>
        <begin position="81"/>
        <end position="112"/>
    </location>
</feature>
<dbReference type="SMART" id="SM00233">
    <property type="entry name" value="PH"/>
    <property type="match status" value="1"/>
</dbReference>
<feature type="region of interest" description="Disordered" evidence="2">
    <location>
        <begin position="1639"/>
        <end position="1739"/>
    </location>
</feature>
<feature type="region of interest" description="Disordered" evidence="2">
    <location>
        <begin position="1480"/>
        <end position="1509"/>
    </location>
</feature>
<dbReference type="PANTHER" id="PTHR12752">
    <property type="entry name" value="PHOSPHOINOSITOL 3-PHOSPHATE-BINDING PROTEIN"/>
    <property type="match status" value="1"/>
</dbReference>
<feature type="region of interest" description="Disordered" evidence="2">
    <location>
        <begin position="131"/>
        <end position="203"/>
    </location>
</feature>
<dbReference type="SUPFAM" id="SSF50729">
    <property type="entry name" value="PH domain-like"/>
    <property type="match status" value="1"/>
</dbReference>
<feature type="compositionally biased region" description="Polar residues" evidence="2">
    <location>
        <begin position="630"/>
        <end position="641"/>
    </location>
</feature>
<name>A0ABM1MRJ7_NICVS</name>
<dbReference type="GeneID" id="108563122"/>
<feature type="region of interest" description="Disordered" evidence="2">
    <location>
        <begin position="2186"/>
        <end position="2219"/>
    </location>
</feature>
<feature type="compositionally biased region" description="Polar residues" evidence="2">
    <location>
        <begin position="1072"/>
        <end position="1081"/>
    </location>
</feature>
<feature type="compositionally biased region" description="Polar residues" evidence="2">
    <location>
        <begin position="544"/>
        <end position="553"/>
    </location>
</feature>